<evidence type="ECO:0000313" key="3">
    <source>
        <dbReference type="RefSeq" id="XP_021839727.2"/>
    </source>
</evidence>
<dbReference type="InterPro" id="IPR044730">
    <property type="entry name" value="RNase_H-like_dom_plant"/>
</dbReference>
<dbReference type="SUPFAM" id="SSF53098">
    <property type="entry name" value="Ribonuclease H-like"/>
    <property type="match status" value="1"/>
</dbReference>
<dbReference type="Gene3D" id="3.30.420.10">
    <property type="entry name" value="Ribonuclease H-like superfamily/Ribonuclease H"/>
    <property type="match status" value="1"/>
</dbReference>
<evidence type="ECO:0000259" key="1">
    <source>
        <dbReference type="Pfam" id="PF13456"/>
    </source>
</evidence>
<gene>
    <name evidence="3" type="primary">LOC110779541</name>
</gene>
<sequence>MFNKLFISEDGKKSDRAVTFVGILWALWVTRNARLFRSETGDIQAVQTQISLALKQNAIYRQKDCENLAFLHLPEYMQSYPPGFYFANIGKEIAHMPGSVIYIDGAWNKITSRAGMGWVLQQPQTVETGIIGGCDYGLGHSALHVEAMACMRALQWASGSSIIDIAVYTDSSTLVDFLQGKVKSHIYVRWTVNAILEIGKTFKTCMINKVDRRDIQSAHDLARRAAKEGLQFSSPFGVKPHA</sequence>
<dbReference type="KEGG" id="soe:110779541"/>
<evidence type="ECO:0000313" key="2">
    <source>
        <dbReference type="Proteomes" id="UP000813463"/>
    </source>
</evidence>
<dbReference type="InterPro" id="IPR052929">
    <property type="entry name" value="RNase_H-like_EbsB-rel"/>
</dbReference>
<dbReference type="PANTHER" id="PTHR47074">
    <property type="entry name" value="BNAC02G40300D PROTEIN"/>
    <property type="match status" value="1"/>
</dbReference>
<keyword evidence="2" id="KW-1185">Reference proteome</keyword>
<dbReference type="InterPro" id="IPR036397">
    <property type="entry name" value="RNaseH_sf"/>
</dbReference>
<feature type="domain" description="RNase H type-1" evidence="1">
    <location>
        <begin position="104"/>
        <end position="225"/>
    </location>
</feature>
<accession>A0A9R0HZ02</accession>
<reference evidence="2" key="1">
    <citation type="journal article" date="2021" name="Nat. Commun.">
        <title>Genomic analyses provide insights into spinach domestication and the genetic basis of agronomic traits.</title>
        <authorList>
            <person name="Cai X."/>
            <person name="Sun X."/>
            <person name="Xu C."/>
            <person name="Sun H."/>
            <person name="Wang X."/>
            <person name="Ge C."/>
            <person name="Zhang Z."/>
            <person name="Wang Q."/>
            <person name="Fei Z."/>
            <person name="Jiao C."/>
            <person name="Wang Q."/>
        </authorList>
    </citation>
    <scope>NUCLEOTIDE SEQUENCE [LARGE SCALE GENOMIC DNA]</scope>
    <source>
        <strain evidence="2">cv. Varoflay</strain>
    </source>
</reference>
<dbReference type="InterPro" id="IPR012337">
    <property type="entry name" value="RNaseH-like_sf"/>
</dbReference>
<dbReference type="CDD" id="cd06222">
    <property type="entry name" value="RNase_H_like"/>
    <property type="match status" value="1"/>
</dbReference>
<dbReference type="Pfam" id="PF13456">
    <property type="entry name" value="RVT_3"/>
    <property type="match status" value="1"/>
</dbReference>
<dbReference type="GeneID" id="110779541"/>
<name>A0A9R0HZ02_SPIOL</name>
<dbReference type="Proteomes" id="UP000813463">
    <property type="component" value="Chromosome 3"/>
</dbReference>
<dbReference type="AlphaFoldDB" id="A0A9R0HZ02"/>
<dbReference type="GO" id="GO:0004523">
    <property type="term" value="F:RNA-DNA hybrid ribonuclease activity"/>
    <property type="evidence" value="ECO:0007669"/>
    <property type="project" value="InterPro"/>
</dbReference>
<dbReference type="RefSeq" id="XP_021839727.2">
    <property type="nucleotide sequence ID" value="XM_021984035.2"/>
</dbReference>
<dbReference type="PANTHER" id="PTHR47074:SF11">
    <property type="entry name" value="REVERSE TRANSCRIPTASE-LIKE PROTEIN"/>
    <property type="match status" value="1"/>
</dbReference>
<dbReference type="InterPro" id="IPR002156">
    <property type="entry name" value="RNaseH_domain"/>
</dbReference>
<reference evidence="3" key="2">
    <citation type="submission" date="2025-08" db="UniProtKB">
        <authorList>
            <consortium name="RefSeq"/>
        </authorList>
    </citation>
    <scope>IDENTIFICATION</scope>
    <source>
        <tissue evidence="3">Leaf</tissue>
    </source>
</reference>
<organism evidence="2 3">
    <name type="scientific">Spinacia oleracea</name>
    <name type="common">Spinach</name>
    <dbReference type="NCBI Taxonomy" id="3562"/>
    <lineage>
        <taxon>Eukaryota</taxon>
        <taxon>Viridiplantae</taxon>
        <taxon>Streptophyta</taxon>
        <taxon>Embryophyta</taxon>
        <taxon>Tracheophyta</taxon>
        <taxon>Spermatophyta</taxon>
        <taxon>Magnoliopsida</taxon>
        <taxon>eudicotyledons</taxon>
        <taxon>Gunneridae</taxon>
        <taxon>Pentapetalae</taxon>
        <taxon>Caryophyllales</taxon>
        <taxon>Chenopodiaceae</taxon>
        <taxon>Chenopodioideae</taxon>
        <taxon>Anserineae</taxon>
        <taxon>Spinacia</taxon>
    </lineage>
</organism>
<protein>
    <recommendedName>
        <fullName evidence="1">RNase H type-1 domain-containing protein</fullName>
    </recommendedName>
</protein>
<dbReference type="GO" id="GO:0003676">
    <property type="term" value="F:nucleic acid binding"/>
    <property type="evidence" value="ECO:0007669"/>
    <property type="project" value="InterPro"/>
</dbReference>
<proteinExistence type="predicted"/>